<dbReference type="InterPro" id="IPR003675">
    <property type="entry name" value="Rce1/LyrA-like_dom"/>
</dbReference>
<dbReference type="PANTHER" id="PTHR39430">
    <property type="entry name" value="MEMBRANE-ASSOCIATED PROTEASE-RELATED"/>
    <property type="match status" value="1"/>
</dbReference>
<feature type="transmembrane region" description="Helical" evidence="1">
    <location>
        <begin position="170"/>
        <end position="194"/>
    </location>
</feature>
<sequence>MDPLTPEPQTPSFAPHHSPENPIFFGRFGLRAGWGMSIYLVLTVAILMFSSIFSLGVSGHMQEVIAAQQQAEQHPGQPSSHFHLPFVPSSPITQDGIQILALLGVCWFFSKGEHRPLGYYGLGKQRRSDFLPGAIWGLVMMCAIVVVLRAGHWLVFDGVNVHGVTAASYALKWLLAFLCVGFAEEYMFRGYLLYTLKRGVWGLAESIAPSNVHAVAFWLAATIMSLLFAAAHLGNGGENAFGIFQVFLAGIVFCYAVFHTGSLWWGVGFHMTWDWAQSFLFGVADSGNISVGRLFVTHAQGKTLLSGGSAGPEGSIFASLALLLTVGAIHLSRRGVLPPPEAESASAPIAQATPDAGGFHNTLA</sequence>
<evidence type="ECO:0000256" key="1">
    <source>
        <dbReference type="SAM" id="Phobius"/>
    </source>
</evidence>
<reference evidence="4" key="1">
    <citation type="journal article" date="2019" name="Int. J. Syst. Evol. Microbiol.">
        <title>The Global Catalogue of Microorganisms (GCM) 10K type strain sequencing project: providing services to taxonomists for standard genome sequencing and annotation.</title>
        <authorList>
            <consortium name="The Broad Institute Genomics Platform"/>
            <consortium name="The Broad Institute Genome Sequencing Center for Infectious Disease"/>
            <person name="Wu L."/>
            <person name="Ma J."/>
        </authorList>
    </citation>
    <scope>NUCLEOTIDE SEQUENCE [LARGE SCALE GENOMIC DNA]</scope>
    <source>
        <strain evidence="4">CGMCC 1.16026</strain>
    </source>
</reference>
<feature type="transmembrane region" description="Helical" evidence="1">
    <location>
        <begin position="130"/>
        <end position="150"/>
    </location>
</feature>
<feature type="domain" description="CAAX prenyl protease 2/Lysostaphin resistance protein A-like" evidence="2">
    <location>
        <begin position="169"/>
        <end position="275"/>
    </location>
</feature>
<feature type="transmembrane region" description="Helical" evidence="1">
    <location>
        <begin position="215"/>
        <end position="234"/>
    </location>
</feature>
<dbReference type="Pfam" id="PF02517">
    <property type="entry name" value="Rce1-like"/>
    <property type="match status" value="1"/>
</dbReference>
<keyword evidence="1" id="KW-1133">Transmembrane helix</keyword>
<keyword evidence="1" id="KW-0812">Transmembrane</keyword>
<feature type="transmembrane region" description="Helical" evidence="1">
    <location>
        <begin position="37"/>
        <end position="57"/>
    </location>
</feature>
<dbReference type="EC" id="3.4.-.-" evidence="3"/>
<keyword evidence="1" id="KW-0472">Membrane</keyword>
<dbReference type="GO" id="GO:0016787">
    <property type="term" value="F:hydrolase activity"/>
    <property type="evidence" value="ECO:0007669"/>
    <property type="project" value="UniProtKB-KW"/>
</dbReference>
<dbReference type="PANTHER" id="PTHR39430:SF1">
    <property type="entry name" value="PROTEASE"/>
    <property type="match status" value="1"/>
</dbReference>
<keyword evidence="4" id="KW-1185">Reference proteome</keyword>
<accession>A0ABW1ZBT8</accession>
<proteinExistence type="predicted"/>
<protein>
    <submittedName>
        <fullName evidence="3">CPBP family intramembrane glutamic endopeptidase</fullName>
        <ecNumber evidence="3">3.4.-.-</ecNumber>
    </submittedName>
</protein>
<evidence type="ECO:0000313" key="3">
    <source>
        <dbReference type="EMBL" id="MFC6646960.1"/>
    </source>
</evidence>
<keyword evidence="3" id="KW-0378">Hydrolase</keyword>
<dbReference type="RefSeq" id="WP_263371106.1">
    <property type="nucleotide sequence ID" value="NZ_JAGSYD010000002.1"/>
</dbReference>
<dbReference type="EMBL" id="JBHSWI010000001">
    <property type="protein sequence ID" value="MFC6646960.1"/>
    <property type="molecule type" value="Genomic_DNA"/>
</dbReference>
<feature type="transmembrane region" description="Helical" evidence="1">
    <location>
        <begin position="240"/>
        <end position="267"/>
    </location>
</feature>
<evidence type="ECO:0000259" key="2">
    <source>
        <dbReference type="Pfam" id="PF02517"/>
    </source>
</evidence>
<evidence type="ECO:0000313" key="4">
    <source>
        <dbReference type="Proteomes" id="UP001596391"/>
    </source>
</evidence>
<comment type="caution">
    <text evidence="3">The sequence shown here is derived from an EMBL/GenBank/DDBJ whole genome shotgun (WGS) entry which is preliminary data.</text>
</comment>
<dbReference type="Proteomes" id="UP001596391">
    <property type="component" value="Unassembled WGS sequence"/>
</dbReference>
<name>A0ABW1ZBT8_9BACT</name>
<organism evidence="3 4">
    <name type="scientific">Granulicella cerasi</name>
    <dbReference type="NCBI Taxonomy" id="741063"/>
    <lineage>
        <taxon>Bacteria</taxon>
        <taxon>Pseudomonadati</taxon>
        <taxon>Acidobacteriota</taxon>
        <taxon>Terriglobia</taxon>
        <taxon>Terriglobales</taxon>
        <taxon>Acidobacteriaceae</taxon>
        <taxon>Granulicella</taxon>
    </lineage>
</organism>
<gene>
    <name evidence="3" type="ORF">ACFQBQ_15515</name>
</gene>